<keyword evidence="1" id="KW-0732">Signal</keyword>
<feature type="coiled-coil region" evidence="3">
    <location>
        <begin position="62"/>
        <end position="108"/>
    </location>
</feature>
<dbReference type="GO" id="GO:0051082">
    <property type="term" value="F:unfolded protein binding"/>
    <property type="evidence" value="ECO:0007669"/>
    <property type="project" value="InterPro"/>
</dbReference>
<dbReference type="GO" id="GO:0005829">
    <property type="term" value="C:cytosol"/>
    <property type="evidence" value="ECO:0007669"/>
    <property type="project" value="TreeGrafter"/>
</dbReference>
<accession>A0A4Y1YID8</accession>
<keyword evidence="3" id="KW-0175">Coiled coil</keyword>
<dbReference type="KEGG" id="nst:Nstercoris_00085"/>
<dbReference type="GO" id="GO:0050821">
    <property type="term" value="P:protein stabilization"/>
    <property type="evidence" value="ECO:0007669"/>
    <property type="project" value="TreeGrafter"/>
</dbReference>
<evidence type="ECO:0000256" key="2">
    <source>
        <dbReference type="PIRNR" id="PIRNR002094"/>
    </source>
</evidence>
<evidence type="ECO:0000256" key="1">
    <source>
        <dbReference type="ARBA" id="ARBA00022729"/>
    </source>
</evidence>
<keyword evidence="5" id="KW-1185">Reference proteome</keyword>
<dbReference type="Gene3D" id="3.30.910.20">
    <property type="entry name" value="Skp domain"/>
    <property type="match status" value="1"/>
</dbReference>
<dbReference type="SUPFAM" id="SSF111384">
    <property type="entry name" value="OmpH-like"/>
    <property type="match status" value="1"/>
</dbReference>
<reference evidence="4 5" key="1">
    <citation type="submission" date="2019-06" db="EMBL/GenBank/DDBJ databases">
        <title>Nitrosomonas stercoris KYUHI-S whole genome shotgun sequence.</title>
        <authorList>
            <person name="Nakagawa T."/>
            <person name="Tsuchiya Y."/>
            <person name="Takahashi R."/>
        </authorList>
    </citation>
    <scope>NUCLEOTIDE SEQUENCE [LARGE SCALE GENOMIC DNA]</scope>
    <source>
        <strain evidence="4 5">KYUHI-S</strain>
    </source>
</reference>
<protein>
    <recommendedName>
        <fullName evidence="6">Chaperone protein Skp</fullName>
    </recommendedName>
</protein>
<dbReference type="AlphaFoldDB" id="A0A4Y1YID8"/>
<proteinExistence type="inferred from homology"/>
<dbReference type="PIRSF" id="PIRSF002094">
    <property type="entry name" value="OMP26_Skp"/>
    <property type="match status" value="1"/>
</dbReference>
<dbReference type="PANTHER" id="PTHR35089:SF1">
    <property type="entry name" value="CHAPERONE PROTEIN SKP"/>
    <property type="match status" value="1"/>
</dbReference>
<dbReference type="InterPro" id="IPR024930">
    <property type="entry name" value="Skp_dom_sf"/>
</dbReference>
<evidence type="ECO:0008006" key="6">
    <source>
        <dbReference type="Google" id="ProtNLM"/>
    </source>
</evidence>
<evidence type="ECO:0000313" key="4">
    <source>
        <dbReference type="EMBL" id="BBL33860.1"/>
    </source>
</evidence>
<name>A0A4Y1YID8_9PROT</name>
<organism evidence="4 5">
    <name type="scientific">Nitrosomonas stercoris</name>
    <dbReference type="NCBI Taxonomy" id="1444684"/>
    <lineage>
        <taxon>Bacteria</taxon>
        <taxon>Pseudomonadati</taxon>
        <taxon>Pseudomonadota</taxon>
        <taxon>Betaproteobacteria</taxon>
        <taxon>Nitrosomonadales</taxon>
        <taxon>Nitrosomonadaceae</taxon>
        <taxon>Nitrosomonas</taxon>
    </lineage>
</organism>
<dbReference type="SMART" id="SM00935">
    <property type="entry name" value="OmpH"/>
    <property type="match status" value="1"/>
</dbReference>
<gene>
    <name evidence="4" type="ORF">Nstercoris_00085</name>
</gene>
<evidence type="ECO:0000256" key="3">
    <source>
        <dbReference type="SAM" id="Coils"/>
    </source>
</evidence>
<dbReference type="Proteomes" id="UP000316473">
    <property type="component" value="Chromosome"/>
</dbReference>
<dbReference type="InterPro" id="IPR005632">
    <property type="entry name" value="Chaperone_Skp"/>
</dbReference>
<comment type="similarity">
    <text evidence="2">Belongs to the skp family.</text>
</comment>
<evidence type="ECO:0000313" key="5">
    <source>
        <dbReference type="Proteomes" id="UP000316473"/>
    </source>
</evidence>
<dbReference type="PANTHER" id="PTHR35089">
    <property type="entry name" value="CHAPERONE PROTEIN SKP"/>
    <property type="match status" value="1"/>
</dbReference>
<sequence>MTIVRWVGVCVLFLVWVCAPALSAGEIKIGVVNTEKVLRESRPAILAQKEIEKEFQSRDAKLRELSVQIRALQQDLEKNMAAVDEEGRRSKERELAGLSRRYQRAQQQLREDLSLRQNEEYSLILERINAVIEALAKQHDYDLILQLQDSVYRSARIDITDEVIKILNEQE</sequence>
<dbReference type="Pfam" id="PF03938">
    <property type="entry name" value="OmpH"/>
    <property type="match status" value="1"/>
</dbReference>
<dbReference type="EMBL" id="AP019755">
    <property type="protein sequence ID" value="BBL33860.1"/>
    <property type="molecule type" value="Genomic_DNA"/>
</dbReference>